<keyword evidence="3" id="KW-0813">Transport</keyword>
<dbReference type="Pfam" id="PF07690">
    <property type="entry name" value="MFS_1"/>
    <property type="match status" value="1"/>
</dbReference>
<organism evidence="9 10">
    <name type="scientific">Aspergillus cavernicola</name>
    <dbReference type="NCBI Taxonomy" id="176166"/>
    <lineage>
        <taxon>Eukaryota</taxon>
        <taxon>Fungi</taxon>
        <taxon>Dikarya</taxon>
        <taxon>Ascomycota</taxon>
        <taxon>Pezizomycotina</taxon>
        <taxon>Eurotiomycetes</taxon>
        <taxon>Eurotiomycetidae</taxon>
        <taxon>Eurotiales</taxon>
        <taxon>Aspergillaceae</taxon>
        <taxon>Aspergillus</taxon>
        <taxon>Aspergillus subgen. Nidulantes</taxon>
    </lineage>
</organism>
<keyword evidence="10" id="KW-1185">Reference proteome</keyword>
<keyword evidence="5 8" id="KW-1133">Transmembrane helix</keyword>
<keyword evidence="6 8" id="KW-0472">Membrane</keyword>
<evidence type="ECO:0000313" key="10">
    <source>
        <dbReference type="Proteomes" id="UP001610335"/>
    </source>
</evidence>
<evidence type="ECO:0000256" key="1">
    <source>
        <dbReference type="ARBA" id="ARBA00004141"/>
    </source>
</evidence>
<protein>
    <submittedName>
        <fullName evidence="9">Major facilitator superfamily domain-containing protein</fullName>
    </submittedName>
</protein>
<evidence type="ECO:0000256" key="4">
    <source>
        <dbReference type="ARBA" id="ARBA00022692"/>
    </source>
</evidence>
<evidence type="ECO:0000256" key="3">
    <source>
        <dbReference type="ARBA" id="ARBA00022448"/>
    </source>
</evidence>
<proteinExistence type="inferred from homology"/>
<feature type="transmembrane region" description="Helical" evidence="8">
    <location>
        <begin position="416"/>
        <end position="439"/>
    </location>
</feature>
<comment type="similarity">
    <text evidence="2">Belongs to the major facilitator superfamily. TCR/Tet family.</text>
</comment>
<reference evidence="9 10" key="1">
    <citation type="submission" date="2024-07" db="EMBL/GenBank/DDBJ databases">
        <title>Section-level genome sequencing and comparative genomics of Aspergillus sections Usti and Cavernicolus.</title>
        <authorList>
            <consortium name="Lawrence Berkeley National Laboratory"/>
            <person name="Nybo J.L."/>
            <person name="Vesth T.C."/>
            <person name="Theobald S."/>
            <person name="Frisvad J.C."/>
            <person name="Larsen T.O."/>
            <person name="Kjaerboelling I."/>
            <person name="Rothschild-Mancinelli K."/>
            <person name="Lyhne E.K."/>
            <person name="Kogle M.E."/>
            <person name="Barry K."/>
            <person name="Clum A."/>
            <person name="Na H."/>
            <person name="Ledsgaard L."/>
            <person name="Lin J."/>
            <person name="Lipzen A."/>
            <person name="Kuo A."/>
            <person name="Riley R."/>
            <person name="Mondo S."/>
            <person name="LaButti K."/>
            <person name="Haridas S."/>
            <person name="Pangalinan J."/>
            <person name="Salamov A.A."/>
            <person name="Simmons B.A."/>
            <person name="Magnuson J.K."/>
            <person name="Chen J."/>
            <person name="Drula E."/>
            <person name="Henrissat B."/>
            <person name="Wiebenga A."/>
            <person name="Lubbers R.J."/>
            <person name="Gomes A.C."/>
            <person name="Makela M.R."/>
            <person name="Stajich J."/>
            <person name="Grigoriev I.V."/>
            <person name="Mortensen U.H."/>
            <person name="De vries R.P."/>
            <person name="Baker S.E."/>
            <person name="Andersen M.R."/>
        </authorList>
    </citation>
    <scope>NUCLEOTIDE SEQUENCE [LARGE SCALE GENOMIC DNA]</scope>
    <source>
        <strain evidence="9 10">CBS 600.67</strain>
    </source>
</reference>
<accession>A0ABR4I101</accession>
<feature type="transmembrane region" description="Helical" evidence="8">
    <location>
        <begin position="380"/>
        <end position="404"/>
    </location>
</feature>
<comment type="subcellular location">
    <subcellularLocation>
        <location evidence="1">Membrane</location>
        <topology evidence="1">Multi-pass membrane protein</topology>
    </subcellularLocation>
</comment>
<dbReference type="InterPro" id="IPR036259">
    <property type="entry name" value="MFS_trans_sf"/>
</dbReference>
<feature type="transmembrane region" description="Helical" evidence="8">
    <location>
        <begin position="290"/>
        <end position="308"/>
    </location>
</feature>
<feature type="transmembrane region" description="Helical" evidence="8">
    <location>
        <begin position="328"/>
        <end position="347"/>
    </location>
</feature>
<evidence type="ECO:0000256" key="8">
    <source>
        <dbReference type="SAM" id="Phobius"/>
    </source>
</evidence>
<feature type="transmembrane region" description="Helical" evidence="8">
    <location>
        <begin position="215"/>
        <end position="240"/>
    </location>
</feature>
<evidence type="ECO:0000256" key="7">
    <source>
        <dbReference type="SAM" id="MobiDB-lite"/>
    </source>
</evidence>
<gene>
    <name evidence="9" type="ORF">BDW59DRAFT_174154</name>
</gene>
<dbReference type="EMBL" id="JBFXLS010000063">
    <property type="protein sequence ID" value="KAL2821425.1"/>
    <property type="molecule type" value="Genomic_DNA"/>
</dbReference>
<evidence type="ECO:0000256" key="6">
    <source>
        <dbReference type="ARBA" id="ARBA00023136"/>
    </source>
</evidence>
<comment type="caution">
    <text evidence="9">The sequence shown here is derived from an EMBL/GenBank/DDBJ whole genome shotgun (WGS) entry which is preliminary data.</text>
</comment>
<dbReference type="SUPFAM" id="SSF103473">
    <property type="entry name" value="MFS general substrate transporter"/>
    <property type="match status" value="1"/>
</dbReference>
<feature type="transmembrane region" description="Helical" evidence="8">
    <location>
        <begin position="111"/>
        <end position="132"/>
    </location>
</feature>
<evidence type="ECO:0000256" key="5">
    <source>
        <dbReference type="ARBA" id="ARBA00022989"/>
    </source>
</evidence>
<feature type="transmembrane region" description="Helical" evidence="8">
    <location>
        <begin position="175"/>
        <end position="194"/>
    </location>
</feature>
<feature type="transmembrane region" description="Helical" evidence="8">
    <location>
        <begin position="246"/>
        <end position="270"/>
    </location>
</feature>
<feature type="transmembrane region" description="Helical" evidence="8">
    <location>
        <begin position="354"/>
        <end position="374"/>
    </location>
</feature>
<evidence type="ECO:0000256" key="2">
    <source>
        <dbReference type="ARBA" id="ARBA00007520"/>
    </source>
</evidence>
<feature type="transmembrane region" description="Helical" evidence="8">
    <location>
        <begin position="144"/>
        <end position="163"/>
    </location>
</feature>
<evidence type="ECO:0000313" key="9">
    <source>
        <dbReference type="EMBL" id="KAL2821425.1"/>
    </source>
</evidence>
<dbReference type="Proteomes" id="UP001610335">
    <property type="component" value="Unassembled WGS sequence"/>
</dbReference>
<dbReference type="PANTHER" id="PTHR23501">
    <property type="entry name" value="MAJOR FACILITATOR SUPERFAMILY"/>
    <property type="match status" value="1"/>
</dbReference>
<feature type="transmembrane region" description="Helical" evidence="8">
    <location>
        <begin position="32"/>
        <end position="48"/>
    </location>
</feature>
<name>A0ABR4I101_9EURO</name>
<keyword evidence="4 8" id="KW-0812">Transmembrane</keyword>
<dbReference type="InterPro" id="IPR011701">
    <property type="entry name" value="MFS"/>
</dbReference>
<dbReference type="Gene3D" id="1.20.1720.10">
    <property type="entry name" value="Multidrug resistance protein D"/>
    <property type="match status" value="1"/>
</dbReference>
<dbReference type="PANTHER" id="PTHR23501:SF12">
    <property type="entry name" value="MAJOR FACILITATOR SUPERFAMILY (MFS) PROFILE DOMAIN-CONTAINING PROTEIN-RELATED"/>
    <property type="match status" value="1"/>
</dbReference>
<feature type="region of interest" description="Disordered" evidence="7">
    <location>
        <begin position="1"/>
        <end position="25"/>
    </location>
</feature>
<sequence length="481" mass="50906">MASMQPLTVVEAKPETNGESTSSPSAPQLKPIAWFLVISALLASPFFARDNTIVANVQPDIIDTLGEIESCPGSPSPSPSPWGELLRTCPASSSSVGSAVCGAAPTLNAFIVGRAICGIGGIGIYLGLINMVSALTSEAQCPMYMGFVGLTWGIGTILGPIIGGAFADSSATWRWSFYINLCIGGAAAPVYIFIIPRSDPHPGTAFLARARSLHLVGTALSAGAMTTLIMAISFGGSLYLCSSGQIIGLFIASGVLWLLFILQQPFSVFIPPENRLFPVSSLRDSYEMKILFVQMASAQTPVMVSIYFLPPLFQFAKHQSALASGDHLLPFVLVLVFAVMLNGALMAQLGYYMPWYLLGSILALIGSSLFYTITPTTSTAHIFGYSVITAFGAGLYSQAGFTVAQVKVSPRQLAQAVAYIGVGQIGGISSALTLSESIFLNKATIRISEILPDESRREIQMAILGATLFLFPGSKLNKLRS</sequence>